<evidence type="ECO:0000313" key="3">
    <source>
        <dbReference type="EMBL" id="KUN08907.1"/>
    </source>
</evidence>
<dbReference type="OrthoDB" id="4296226at2"/>
<keyword evidence="4" id="KW-1185">Reference proteome</keyword>
<dbReference type="AlphaFoldDB" id="A0A117Q556"/>
<accession>A0A117Q556</accession>
<dbReference type="STRING" id="67386.AQI95_06885"/>
<sequence length="249" mass="25927">MPEIPISLSPEEAAGGTIIRLPESSGVPPISIPPVRDGDVVRIRLSGRDVALRVRVLDRPAAPAPRRGRRGLAVLVVMGVAALVVTVLAMADHTAGSGSSPGDYAGGSPSYSPTATGDPYPSATYPSDPYRSEDPYGTPDPYASSGSYGGADPYTSPSPDPSPYTSGTCLDGTLPNSTTAQSVSGVEEVSCSASDAHYKVIETIPLTSDMSRCNDNPRTQYAFSSRYTINGATINEYVYCLVGLGSYAR</sequence>
<organism evidence="3 4">
    <name type="scientific">Streptomyces yokosukanensis</name>
    <dbReference type="NCBI Taxonomy" id="67386"/>
    <lineage>
        <taxon>Bacteria</taxon>
        <taxon>Bacillati</taxon>
        <taxon>Actinomycetota</taxon>
        <taxon>Actinomycetes</taxon>
        <taxon>Kitasatosporales</taxon>
        <taxon>Streptomycetaceae</taxon>
        <taxon>Streptomyces</taxon>
    </lineage>
</organism>
<comment type="caution">
    <text evidence="3">The sequence shown here is derived from an EMBL/GenBank/DDBJ whole genome shotgun (WGS) entry which is preliminary data.</text>
</comment>
<reference evidence="3 4" key="1">
    <citation type="submission" date="2015-10" db="EMBL/GenBank/DDBJ databases">
        <title>Draft genome sequence of Streptomyces yokosukanensis DSM 40224, type strain for the species Streptomyces yokosukanensis.</title>
        <authorList>
            <person name="Ruckert C."/>
            <person name="Winkler A."/>
            <person name="Kalinowski J."/>
            <person name="Kampfer P."/>
            <person name="Glaeser S."/>
        </authorList>
    </citation>
    <scope>NUCLEOTIDE SEQUENCE [LARGE SCALE GENOMIC DNA]</scope>
    <source>
        <strain evidence="3 4">DSM 40224</strain>
    </source>
</reference>
<gene>
    <name evidence="3" type="ORF">AQI95_06885</name>
</gene>
<keyword evidence="2" id="KW-0472">Membrane</keyword>
<protein>
    <submittedName>
        <fullName evidence="3">Uncharacterized protein</fullName>
    </submittedName>
</protein>
<keyword evidence="2" id="KW-0812">Transmembrane</keyword>
<feature type="region of interest" description="Disordered" evidence="1">
    <location>
        <begin position="95"/>
        <end position="173"/>
    </location>
</feature>
<evidence type="ECO:0000256" key="2">
    <source>
        <dbReference type="SAM" id="Phobius"/>
    </source>
</evidence>
<proteinExistence type="predicted"/>
<feature type="transmembrane region" description="Helical" evidence="2">
    <location>
        <begin position="72"/>
        <end position="91"/>
    </location>
</feature>
<keyword evidence="2" id="KW-1133">Transmembrane helix</keyword>
<evidence type="ECO:0000256" key="1">
    <source>
        <dbReference type="SAM" id="MobiDB-lite"/>
    </source>
</evidence>
<evidence type="ECO:0000313" key="4">
    <source>
        <dbReference type="Proteomes" id="UP000053127"/>
    </source>
</evidence>
<name>A0A117Q556_9ACTN</name>
<dbReference type="EMBL" id="LMWN01000007">
    <property type="protein sequence ID" value="KUN08907.1"/>
    <property type="molecule type" value="Genomic_DNA"/>
</dbReference>
<dbReference type="Proteomes" id="UP000053127">
    <property type="component" value="Unassembled WGS sequence"/>
</dbReference>